<gene>
    <name evidence="2" type="ORF">EFK50_00955</name>
</gene>
<dbReference type="RefSeq" id="WP_123225670.1">
    <property type="nucleotide sequence ID" value="NZ_RJSE01000001.1"/>
</dbReference>
<keyword evidence="1" id="KW-1133">Transmembrane helix</keyword>
<comment type="caution">
    <text evidence="2">The sequence shown here is derived from an EMBL/GenBank/DDBJ whole genome shotgun (WGS) entry which is preliminary data.</text>
</comment>
<keyword evidence="1" id="KW-0812">Transmembrane</keyword>
<proteinExistence type="predicted"/>
<organism evidence="2 3">
    <name type="scientific">Nocardioides marmoriginsengisoli</name>
    <dbReference type="NCBI Taxonomy" id="661483"/>
    <lineage>
        <taxon>Bacteria</taxon>
        <taxon>Bacillati</taxon>
        <taxon>Actinomycetota</taxon>
        <taxon>Actinomycetes</taxon>
        <taxon>Propionibacteriales</taxon>
        <taxon>Nocardioidaceae</taxon>
        <taxon>Nocardioides</taxon>
    </lineage>
</organism>
<sequence length="70" mass="7638">MQSPPLELVLDVVHLGARNLLRNRGDADGDTISEITRSVKDQIPYGDQVLAVALAALAAGYWVHICRPRT</sequence>
<accession>A0A3N0CS06</accession>
<dbReference type="EMBL" id="RJSE01000001">
    <property type="protein sequence ID" value="RNL66225.1"/>
    <property type="molecule type" value="Genomic_DNA"/>
</dbReference>
<reference evidence="2 3" key="1">
    <citation type="submission" date="2018-11" db="EMBL/GenBank/DDBJ databases">
        <authorList>
            <person name="Li F."/>
        </authorList>
    </citation>
    <scope>NUCLEOTIDE SEQUENCE [LARGE SCALE GENOMIC DNA]</scope>
    <source>
        <strain evidence="2 3">Gsoil 097</strain>
    </source>
</reference>
<dbReference type="AlphaFoldDB" id="A0A3N0CS06"/>
<name>A0A3N0CS06_9ACTN</name>
<evidence type="ECO:0000313" key="2">
    <source>
        <dbReference type="EMBL" id="RNL66225.1"/>
    </source>
</evidence>
<keyword evidence="3" id="KW-1185">Reference proteome</keyword>
<feature type="transmembrane region" description="Helical" evidence="1">
    <location>
        <begin position="48"/>
        <end position="66"/>
    </location>
</feature>
<evidence type="ECO:0000256" key="1">
    <source>
        <dbReference type="SAM" id="Phobius"/>
    </source>
</evidence>
<keyword evidence="1" id="KW-0472">Membrane</keyword>
<evidence type="ECO:0000313" key="3">
    <source>
        <dbReference type="Proteomes" id="UP000267128"/>
    </source>
</evidence>
<protein>
    <submittedName>
        <fullName evidence="2">Uncharacterized protein</fullName>
    </submittedName>
</protein>
<dbReference type="Proteomes" id="UP000267128">
    <property type="component" value="Unassembled WGS sequence"/>
</dbReference>